<evidence type="ECO:0000256" key="7">
    <source>
        <dbReference type="ARBA" id="ARBA00023128"/>
    </source>
</evidence>
<evidence type="ECO:0000256" key="1">
    <source>
        <dbReference type="ARBA" id="ARBA00004173"/>
    </source>
</evidence>
<comment type="caution">
    <text evidence="10">The sequence shown here is derived from an EMBL/GenBank/DDBJ whole genome shotgun (WGS) entry which is preliminary data.</text>
</comment>
<feature type="signal peptide" evidence="8">
    <location>
        <begin position="1"/>
        <end position="29"/>
    </location>
</feature>
<keyword evidence="6" id="KW-0809">Transit peptide</keyword>
<name>A0ABQ7H6Q8_DUNSA</name>
<evidence type="ECO:0000313" key="11">
    <source>
        <dbReference type="Proteomes" id="UP000815325"/>
    </source>
</evidence>
<keyword evidence="4" id="KW-0378">Hydrolase</keyword>
<dbReference type="InterPro" id="IPR031595">
    <property type="entry name" value="PRORP_C"/>
</dbReference>
<dbReference type="PANTHER" id="PTHR13547:SF1">
    <property type="entry name" value="MITOCHONDRIAL RIBONUCLEASE P CATALYTIC SUBUNIT"/>
    <property type="match status" value="1"/>
</dbReference>
<keyword evidence="7" id="KW-0496">Mitochondrion</keyword>
<protein>
    <recommendedName>
        <fullName evidence="9">PRORP domain-containing protein</fullName>
    </recommendedName>
</protein>
<evidence type="ECO:0000256" key="2">
    <source>
        <dbReference type="ARBA" id="ARBA00007626"/>
    </source>
</evidence>
<comment type="subcellular location">
    <subcellularLocation>
        <location evidence="1">Mitochondrion</location>
    </subcellularLocation>
</comment>
<dbReference type="EMBL" id="MU069459">
    <property type="protein sequence ID" value="KAF5842544.1"/>
    <property type="molecule type" value="Genomic_DNA"/>
</dbReference>
<evidence type="ECO:0000256" key="6">
    <source>
        <dbReference type="ARBA" id="ARBA00022946"/>
    </source>
</evidence>
<keyword evidence="8" id="KW-0732">Signal</keyword>
<keyword evidence="3" id="KW-0479">Metal-binding</keyword>
<dbReference type="Proteomes" id="UP000815325">
    <property type="component" value="Unassembled WGS sequence"/>
</dbReference>
<accession>A0ABQ7H6Q8</accession>
<gene>
    <name evidence="10" type="ORF">DUNSADRAFT_6394</name>
</gene>
<evidence type="ECO:0000256" key="3">
    <source>
        <dbReference type="ARBA" id="ARBA00022723"/>
    </source>
</evidence>
<proteinExistence type="inferred from homology"/>
<evidence type="ECO:0000256" key="8">
    <source>
        <dbReference type="SAM" id="SignalP"/>
    </source>
</evidence>
<feature type="domain" description="PRORP" evidence="9">
    <location>
        <begin position="46"/>
        <end position="273"/>
    </location>
</feature>
<evidence type="ECO:0000256" key="4">
    <source>
        <dbReference type="ARBA" id="ARBA00022801"/>
    </source>
</evidence>
<dbReference type="PANTHER" id="PTHR13547">
    <property type="match status" value="1"/>
</dbReference>
<dbReference type="Pfam" id="PF16953">
    <property type="entry name" value="PRORP"/>
    <property type="match status" value="1"/>
</dbReference>
<dbReference type="Gene3D" id="3.40.50.11980">
    <property type="match status" value="1"/>
</dbReference>
<keyword evidence="11" id="KW-1185">Reference proteome</keyword>
<organism evidence="10 11">
    <name type="scientific">Dunaliella salina</name>
    <name type="common">Green alga</name>
    <name type="synonym">Protococcus salinus</name>
    <dbReference type="NCBI Taxonomy" id="3046"/>
    <lineage>
        <taxon>Eukaryota</taxon>
        <taxon>Viridiplantae</taxon>
        <taxon>Chlorophyta</taxon>
        <taxon>core chlorophytes</taxon>
        <taxon>Chlorophyceae</taxon>
        <taxon>CS clade</taxon>
        <taxon>Chlamydomonadales</taxon>
        <taxon>Dunaliellaceae</taxon>
        <taxon>Dunaliella</taxon>
    </lineage>
</organism>
<sequence length="283" mass="32580">MSFPLSNSWPANCCLVACVHARLLARLHAFGLAFLLTKQCTRLLNCRENFAHGVAELAKRQERSGRNDFEKYMEWEARNGPYDLFIDAANVAFYGQNFVGGGFNWRQVKRMVNKVDKAHPDKKLLVMVHKRRIMDPEANTPEVQAFLESLRRRKAFYYTPMGSNDDWYWMYAAVRAKHKGLLVSNDELRDHIWGMLRPKHFLKWKARHIAQYRFPKFDEVGEPSLIYPPAYTSCVQQLDSGAWMFPCWEPEPATAAQQADSAPESQGRVSWLCARPVPAALAP</sequence>
<comment type="similarity">
    <text evidence="2">Belongs to the PPR family. P subfamily.</text>
</comment>
<dbReference type="CDD" id="cd18718">
    <property type="entry name" value="PIN_PRORP"/>
    <property type="match status" value="1"/>
</dbReference>
<dbReference type="InterPro" id="IPR033495">
    <property type="entry name" value="MRPP3_PIN_dom"/>
</dbReference>
<evidence type="ECO:0000313" key="10">
    <source>
        <dbReference type="EMBL" id="KAF5842544.1"/>
    </source>
</evidence>
<keyword evidence="5" id="KW-0862">Zinc</keyword>
<reference evidence="10" key="1">
    <citation type="submission" date="2017-08" db="EMBL/GenBank/DDBJ databases">
        <authorList>
            <person name="Polle J.E."/>
            <person name="Barry K."/>
            <person name="Cushman J."/>
            <person name="Schmutz J."/>
            <person name="Tran D."/>
            <person name="Hathwaick L.T."/>
            <person name="Yim W.C."/>
            <person name="Jenkins J."/>
            <person name="Mckie-Krisberg Z.M."/>
            <person name="Prochnik S."/>
            <person name="Lindquist E."/>
            <person name="Dockter R.B."/>
            <person name="Adam C."/>
            <person name="Molina H."/>
            <person name="Bunkerborg J."/>
            <person name="Jin E."/>
            <person name="Buchheim M."/>
            <person name="Magnuson J."/>
        </authorList>
    </citation>
    <scope>NUCLEOTIDE SEQUENCE</scope>
    <source>
        <strain evidence="10">CCAP 19/18</strain>
    </source>
</reference>
<feature type="chain" id="PRO_5046263451" description="PRORP domain-containing protein" evidence="8">
    <location>
        <begin position="30"/>
        <end position="283"/>
    </location>
</feature>
<evidence type="ECO:0000259" key="9">
    <source>
        <dbReference type="Pfam" id="PF16953"/>
    </source>
</evidence>
<evidence type="ECO:0000256" key="5">
    <source>
        <dbReference type="ARBA" id="ARBA00022833"/>
    </source>
</evidence>